<dbReference type="SMART" id="SM00439">
    <property type="entry name" value="BAH"/>
    <property type="match status" value="1"/>
</dbReference>
<evidence type="ECO:0000313" key="3">
    <source>
        <dbReference type="EMBL" id="CAI9096232.1"/>
    </source>
</evidence>
<name>A0AAV1CLC8_OLDCO</name>
<protein>
    <submittedName>
        <fullName evidence="3">OLC1v1032323C1</fullName>
    </submittedName>
</protein>
<dbReference type="InterPro" id="IPR001025">
    <property type="entry name" value="BAH_dom"/>
</dbReference>
<dbReference type="AlphaFoldDB" id="A0AAV1CLC8"/>
<dbReference type="InterPro" id="IPR014002">
    <property type="entry name" value="Agenet_dom_plant"/>
</dbReference>
<dbReference type="SMART" id="SM00743">
    <property type="entry name" value="Agenet"/>
    <property type="match status" value="2"/>
</dbReference>
<dbReference type="PROSITE" id="PS51038">
    <property type="entry name" value="BAH"/>
    <property type="match status" value="1"/>
</dbReference>
<dbReference type="InterPro" id="IPR043151">
    <property type="entry name" value="BAH_sf"/>
</dbReference>
<gene>
    <name evidence="3" type="ORF">OLC1_LOCUS7033</name>
</gene>
<dbReference type="CDD" id="cd20405">
    <property type="entry name" value="Tudor_Agenet_AtDUF_rpt1_3"/>
    <property type="match status" value="1"/>
</dbReference>
<feature type="domain" description="BAH" evidence="2">
    <location>
        <begin position="159"/>
        <end position="276"/>
    </location>
</feature>
<sequence length="674" mass="77895">MVEFDRAAKTASSPYEKWEEVYVSNDKGNREVHYYLKRRNGGGLDLALIGKEKTLRHMSYRYAFQDKERFLQFSVSSLPKLRSRREVIDWLNSIVNAGFKARESYKPAFNFSDNINGIIEDSNVVKKLDQSTKRFMWLGSPWICRKRRCHYQSFCRNGVTVAVHDFVYVLAEEGERLVAHLDDMYEDSKGNRMVVVQWFHKVEEVGIDLPQNCRDREIFFSLCLQDLSIECIDGLATVLSPEHFEKYLSEAKRTQLEPFVCHTLFDNDEIKRFDITRVEGYWKQNLLKCLSFDSHCKYQPASDGQIRERNPSDAGNRPLKRLRRCEESDTGTQSPRGLVDVDDKSQQCSGNLSSNSKVLTGVNGLEKVPASLPVKISLEQKNGHLSIGSQVEVLSQDSGIRGCWFRALIMKRHKEKVKVKYQDILDATDEAKNLEEWILASRLAALDVQGVRIYGRTVVRPAPSSNKRKVSWEFNVGTAVDVWRHGGWWEGIVVKKEDEDKFCVYFPGECQESIFARNDMRHSQEWIENGWKQLKERSDLVSEHTRKPEVVDCSEGKPEREAAVLYPDTFDNEVDQGDKLDEMSRVRDLSKDDALSQLKWKSLGRRRRSSRSPVHKSHFSADDENRVEDSRKQTYQRFFKIASSMKVDPDKCKYMGDSPFGSVVPHLTNLVMTR</sequence>
<dbReference type="Gene3D" id="2.30.30.490">
    <property type="match status" value="1"/>
</dbReference>
<dbReference type="Pfam" id="PF05641">
    <property type="entry name" value="Agenet"/>
    <property type="match status" value="1"/>
</dbReference>
<dbReference type="PANTHER" id="PTHR31917:SF58">
    <property type="entry name" value="AGENET AND BROMO-ADJACENT HOMOLOGY (BAH) DOMAIN-CONTAINING PROTEIN"/>
    <property type="match status" value="1"/>
</dbReference>
<keyword evidence="4" id="KW-1185">Reference proteome</keyword>
<feature type="compositionally biased region" description="Basic and acidic residues" evidence="1">
    <location>
        <begin position="619"/>
        <end position="628"/>
    </location>
</feature>
<accession>A0AAV1CLC8</accession>
<evidence type="ECO:0000259" key="2">
    <source>
        <dbReference type="PROSITE" id="PS51038"/>
    </source>
</evidence>
<dbReference type="GO" id="GO:0003682">
    <property type="term" value="F:chromatin binding"/>
    <property type="evidence" value="ECO:0007669"/>
    <property type="project" value="InterPro"/>
</dbReference>
<dbReference type="PANTHER" id="PTHR31917">
    <property type="entry name" value="AGENET DOMAIN-CONTAINING PROTEIN-RELATED"/>
    <property type="match status" value="1"/>
</dbReference>
<reference evidence="3" key="1">
    <citation type="submission" date="2023-03" db="EMBL/GenBank/DDBJ databases">
        <authorList>
            <person name="Julca I."/>
        </authorList>
    </citation>
    <scope>NUCLEOTIDE SEQUENCE</scope>
</reference>
<dbReference type="InterPro" id="IPR008395">
    <property type="entry name" value="Agenet-like_dom"/>
</dbReference>
<dbReference type="Proteomes" id="UP001161247">
    <property type="component" value="Chromosome 2"/>
</dbReference>
<dbReference type="Pfam" id="PF01426">
    <property type="entry name" value="BAH"/>
    <property type="match status" value="1"/>
</dbReference>
<feature type="compositionally biased region" description="Basic residues" evidence="1">
    <location>
        <begin position="606"/>
        <end position="618"/>
    </location>
</feature>
<feature type="region of interest" description="Disordered" evidence="1">
    <location>
        <begin position="606"/>
        <end position="628"/>
    </location>
</feature>
<organism evidence="3 4">
    <name type="scientific">Oldenlandia corymbosa var. corymbosa</name>
    <dbReference type="NCBI Taxonomy" id="529605"/>
    <lineage>
        <taxon>Eukaryota</taxon>
        <taxon>Viridiplantae</taxon>
        <taxon>Streptophyta</taxon>
        <taxon>Embryophyta</taxon>
        <taxon>Tracheophyta</taxon>
        <taxon>Spermatophyta</taxon>
        <taxon>Magnoliopsida</taxon>
        <taxon>eudicotyledons</taxon>
        <taxon>Gunneridae</taxon>
        <taxon>Pentapetalae</taxon>
        <taxon>asterids</taxon>
        <taxon>lamiids</taxon>
        <taxon>Gentianales</taxon>
        <taxon>Rubiaceae</taxon>
        <taxon>Rubioideae</taxon>
        <taxon>Spermacoceae</taxon>
        <taxon>Hedyotis-Oldenlandia complex</taxon>
        <taxon>Oldenlandia</taxon>
    </lineage>
</organism>
<proteinExistence type="predicted"/>
<evidence type="ECO:0000256" key="1">
    <source>
        <dbReference type="SAM" id="MobiDB-lite"/>
    </source>
</evidence>
<evidence type="ECO:0000313" key="4">
    <source>
        <dbReference type="Proteomes" id="UP001161247"/>
    </source>
</evidence>
<dbReference type="EMBL" id="OX459119">
    <property type="protein sequence ID" value="CAI9096232.1"/>
    <property type="molecule type" value="Genomic_DNA"/>
</dbReference>
<feature type="region of interest" description="Disordered" evidence="1">
    <location>
        <begin position="300"/>
        <end position="348"/>
    </location>
</feature>